<keyword evidence="9" id="KW-0934">Plastid</keyword>
<keyword evidence="9" id="KW-0150">Chloroplast</keyword>
<evidence type="ECO:0000256" key="2">
    <source>
        <dbReference type="ARBA" id="ARBA00012175"/>
    </source>
</evidence>
<dbReference type="Pfam" id="PF19055">
    <property type="entry name" value="ABC2_membrane_7"/>
    <property type="match status" value="1"/>
</dbReference>
<evidence type="ECO:0000256" key="7">
    <source>
        <dbReference type="ARBA" id="ARBA00023136"/>
    </source>
</evidence>
<sequence>MKFAVLILVFLTLITTQTQSGQFVKDISKLCYPKWAPEAFVIANANSIFIIPIAFVSIVFLVAYEIDQANLPRIVNVGDPILHQPACEVYLNKLDRSMFQKTIDDMVKVMRKEGVASLSAPQIGVPIKDTKLYMAPSSDEVNEKQDRHPSNLLEKPRVFNTSLQGSFVIAL</sequence>
<name>A0A2U1P6S9_ARTAN</name>
<dbReference type="GO" id="GO:0005739">
    <property type="term" value="C:mitochondrion"/>
    <property type="evidence" value="ECO:0007669"/>
    <property type="project" value="TreeGrafter"/>
</dbReference>
<keyword evidence="10" id="KW-0812">Transmembrane</keyword>
<keyword evidence="5 9" id="KW-0378">Hydrolase</keyword>
<comment type="catalytic activity">
    <reaction evidence="9">
        <text>N-terminal N-formyl-L-methionyl-[peptide] + H2O = N-terminal L-methionyl-[peptide] + formate</text>
        <dbReference type="Rhea" id="RHEA:24420"/>
        <dbReference type="Rhea" id="RHEA-COMP:10639"/>
        <dbReference type="Rhea" id="RHEA-COMP:10640"/>
        <dbReference type="ChEBI" id="CHEBI:15377"/>
        <dbReference type="ChEBI" id="CHEBI:15740"/>
        <dbReference type="ChEBI" id="CHEBI:49298"/>
        <dbReference type="ChEBI" id="CHEBI:64731"/>
        <dbReference type="EC" id="3.5.1.88"/>
    </reaction>
</comment>
<comment type="function">
    <text evidence="8 9">Removes the formyl group from the N-terminal Met of newly synthesized proteins.</text>
</comment>
<feature type="signal peptide" evidence="11">
    <location>
        <begin position="1"/>
        <end position="20"/>
    </location>
</feature>
<evidence type="ECO:0000256" key="10">
    <source>
        <dbReference type="SAM" id="Phobius"/>
    </source>
</evidence>
<dbReference type="InterPro" id="IPR023635">
    <property type="entry name" value="Peptide_deformylase"/>
</dbReference>
<dbReference type="GO" id="GO:0006412">
    <property type="term" value="P:translation"/>
    <property type="evidence" value="ECO:0007669"/>
    <property type="project" value="UniProtKB-KW"/>
</dbReference>
<evidence type="ECO:0000313" key="13">
    <source>
        <dbReference type="EMBL" id="PWA81458.1"/>
    </source>
</evidence>
<keyword evidence="6 9" id="KW-0648">Protein biosynthesis</keyword>
<keyword evidence="3" id="KW-0813">Transport</keyword>
<dbReference type="EMBL" id="PKPP01001587">
    <property type="protein sequence ID" value="PWA81458.1"/>
    <property type="molecule type" value="Genomic_DNA"/>
</dbReference>
<reference evidence="13 14" key="1">
    <citation type="journal article" date="2018" name="Mol. Plant">
        <title>The genome of Artemisia annua provides insight into the evolution of Asteraceae family and artemisinin biosynthesis.</title>
        <authorList>
            <person name="Shen Q."/>
            <person name="Zhang L."/>
            <person name="Liao Z."/>
            <person name="Wang S."/>
            <person name="Yan T."/>
            <person name="Shi P."/>
            <person name="Liu M."/>
            <person name="Fu X."/>
            <person name="Pan Q."/>
            <person name="Wang Y."/>
            <person name="Lv Z."/>
            <person name="Lu X."/>
            <person name="Zhang F."/>
            <person name="Jiang W."/>
            <person name="Ma Y."/>
            <person name="Chen M."/>
            <person name="Hao X."/>
            <person name="Li L."/>
            <person name="Tang Y."/>
            <person name="Lv G."/>
            <person name="Zhou Y."/>
            <person name="Sun X."/>
            <person name="Brodelius P.E."/>
            <person name="Rose J.K.C."/>
            <person name="Tang K."/>
        </authorList>
    </citation>
    <scope>NUCLEOTIDE SEQUENCE [LARGE SCALE GENOMIC DNA]</scope>
    <source>
        <strain evidence="14">cv. Huhao1</strain>
        <tissue evidence="13">Leaf</tissue>
    </source>
</reference>
<keyword evidence="7 10" id="KW-0472">Membrane</keyword>
<feature type="chain" id="PRO_5015644324" description="Peptide deformylase" evidence="11">
    <location>
        <begin position="21"/>
        <end position="171"/>
    </location>
</feature>
<keyword evidence="11" id="KW-0732">Signal</keyword>
<feature type="domain" description="ABC transporter family G" evidence="12">
    <location>
        <begin position="3"/>
        <end position="48"/>
    </location>
</feature>
<evidence type="ECO:0000256" key="11">
    <source>
        <dbReference type="SAM" id="SignalP"/>
    </source>
</evidence>
<dbReference type="AlphaFoldDB" id="A0A2U1P6S9"/>
<keyword evidence="9" id="KW-0809">Transit peptide</keyword>
<dbReference type="InterPro" id="IPR036821">
    <property type="entry name" value="Peptide_deformylase_sf"/>
</dbReference>
<dbReference type="GO" id="GO:0009507">
    <property type="term" value="C:chloroplast"/>
    <property type="evidence" value="ECO:0007669"/>
    <property type="project" value="UniProtKB-SubCell"/>
</dbReference>
<dbReference type="SUPFAM" id="SSF56420">
    <property type="entry name" value="Peptide deformylase"/>
    <property type="match status" value="1"/>
</dbReference>
<evidence type="ECO:0000256" key="9">
    <source>
        <dbReference type="RuleBase" id="RU362111"/>
    </source>
</evidence>
<keyword evidence="4 9" id="KW-0479">Metal-binding</keyword>
<keyword evidence="10" id="KW-1133">Transmembrane helix</keyword>
<dbReference type="GO" id="GO:0042586">
    <property type="term" value="F:peptide deformylase activity"/>
    <property type="evidence" value="ECO:0007669"/>
    <property type="project" value="UniProtKB-EC"/>
</dbReference>
<evidence type="ECO:0000256" key="4">
    <source>
        <dbReference type="ARBA" id="ARBA00022723"/>
    </source>
</evidence>
<organism evidence="13 14">
    <name type="scientific">Artemisia annua</name>
    <name type="common">Sweet wormwood</name>
    <dbReference type="NCBI Taxonomy" id="35608"/>
    <lineage>
        <taxon>Eukaryota</taxon>
        <taxon>Viridiplantae</taxon>
        <taxon>Streptophyta</taxon>
        <taxon>Embryophyta</taxon>
        <taxon>Tracheophyta</taxon>
        <taxon>Spermatophyta</taxon>
        <taxon>Magnoliopsida</taxon>
        <taxon>eudicotyledons</taxon>
        <taxon>Gunneridae</taxon>
        <taxon>Pentapetalae</taxon>
        <taxon>asterids</taxon>
        <taxon>campanulids</taxon>
        <taxon>Asterales</taxon>
        <taxon>Asteraceae</taxon>
        <taxon>Asteroideae</taxon>
        <taxon>Anthemideae</taxon>
        <taxon>Artemisiinae</taxon>
        <taxon>Artemisia</taxon>
    </lineage>
</organism>
<evidence type="ECO:0000256" key="3">
    <source>
        <dbReference type="ARBA" id="ARBA00022448"/>
    </source>
</evidence>
<comment type="caution">
    <text evidence="13">The sequence shown here is derived from an EMBL/GenBank/DDBJ whole genome shotgun (WGS) entry which is preliminary data.</text>
</comment>
<feature type="transmembrane region" description="Helical" evidence="10">
    <location>
        <begin position="42"/>
        <end position="64"/>
    </location>
</feature>
<dbReference type="Gene3D" id="3.90.45.10">
    <property type="entry name" value="Peptide deformylase"/>
    <property type="match status" value="1"/>
</dbReference>
<dbReference type="PANTHER" id="PTHR10458">
    <property type="entry name" value="PEPTIDE DEFORMYLASE"/>
    <property type="match status" value="1"/>
</dbReference>
<evidence type="ECO:0000259" key="12">
    <source>
        <dbReference type="Pfam" id="PF19055"/>
    </source>
</evidence>
<evidence type="ECO:0000256" key="1">
    <source>
        <dbReference type="ARBA" id="ARBA00010759"/>
    </source>
</evidence>
<dbReference type="PANTHER" id="PTHR10458:SF2">
    <property type="entry name" value="PEPTIDE DEFORMYLASE, MITOCHONDRIAL"/>
    <property type="match status" value="1"/>
</dbReference>
<dbReference type="EC" id="3.5.1.88" evidence="2 9"/>
<dbReference type="InterPro" id="IPR043926">
    <property type="entry name" value="ABCG_dom"/>
</dbReference>
<evidence type="ECO:0000256" key="8">
    <source>
        <dbReference type="ARBA" id="ARBA00037114"/>
    </source>
</evidence>
<protein>
    <recommendedName>
        <fullName evidence="2 9">Peptide deformylase</fullName>
        <ecNumber evidence="2 9">3.5.1.88</ecNumber>
    </recommendedName>
</protein>
<accession>A0A2U1P6S9</accession>
<evidence type="ECO:0000256" key="5">
    <source>
        <dbReference type="ARBA" id="ARBA00022801"/>
    </source>
</evidence>
<comment type="similarity">
    <text evidence="1 9">Belongs to the polypeptide deformylase family.</text>
</comment>
<dbReference type="STRING" id="35608.A0A2U1P6S9"/>
<dbReference type="GO" id="GO:0046872">
    <property type="term" value="F:metal ion binding"/>
    <property type="evidence" value="ECO:0007669"/>
    <property type="project" value="UniProtKB-KW"/>
</dbReference>
<dbReference type="Proteomes" id="UP000245207">
    <property type="component" value="Unassembled WGS sequence"/>
</dbReference>
<dbReference type="Pfam" id="PF01327">
    <property type="entry name" value="Pep_deformylase"/>
    <property type="match status" value="1"/>
</dbReference>
<comment type="subcellular location">
    <subcellularLocation>
        <location evidence="9">Plastid</location>
        <location evidence="9">Chloroplast</location>
    </subcellularLocation>
</comment>
<evidence type="ECO:0000256" key="6">
    <source>
        <dbReference type="ARBA" id="ARBA00022917"/>
    </source>
</evidence>
<gene>
    <name evidence="13" type="ORF">CTI12_AA187230</name>
</gene>
<keyword evidence="14" id="KW-1185">Reference proteome</keyword>
<evidence type="ECO:0000313" key="14">
    <source>
        <dbReference type="Proteomes" id="UP000245207"/>
    </source>
</evidence>
<proteinExistence type="inferred from homology"/>
<dbReference type="GO" id="GO:0140359">
    <property type="term" value="F:ABC-type transporter activity"/>
    <property type="evidence" value="ECO:0007669"/>
    <property type="project" value="InterPro"/>
</dbReference>